<dbReference type="STRING" id="416944.SAMN05421548_14740"/>
<keyword evidence="2" id="KW-1185">Reference proteome</keyword>
<gene>
    <name evidence="1" type="ORF">SAMN05421548_14740</name>
</gene>
<dbReference type="EMBL" id="FMYQ01000047">
    <property type="protein sequence ID" value="SDE42113.1"/>
    <property type="molecule type" value="Genomic_DNA"/>
</dbReference>
<evidence type="ECO:0000313" key="1">
    <source>
        <dbReference type="EMBL" id="SDE42113.1"/>
    </source>
</evidence>
<proteinExistence type="predicted"/>
<evidence type="ECO:0008006" key="3">
    <source>
        <dbReference type="Google" id="ProtNLM"/>
    </source>
</evidence>
<dbReference type="AlphaFoldDB" id="A0A1G7CS99"/>
<sequence>MREIVFMCEDPECAHSYVAQLEAVRTLSPSAKPDPAVLLPISPHVRERVMQQMQLV</sequence>
<dbReference type="Proteomes" id="UP000198908">
    <property type="component" value="Unassembled WGS sequence"/>
</dbReference>
<protein>
    <recommendedName>
        <fullName evidence="3">Ogr/Delta-like zinc finger</fullName>
    </recommendedName>
</protein>
<evidence type="ECO:0000313" key="2">
    <source>
        <dbReference type="Proteomes" id="UP000198908"/>
    </source>
</evidence>
<organism evidence="1 2">
    <name type="scientific">Paraburkholderia lycopersici</name>
    <dbReference type="NCBI Taxonomy" id="416944"/>
    <lineage>
        <taxon>Bacteria</taxon>
        <taxon>Pseudomonadati</taxon>
        <taxon>Pseudomonadota</taxon>
        <taxon>Betaproteobacteria</taxon>
        <taxon>Burkholderiales</taxon>
        <taxon>Burkholderiaceae</taxon>
        <taxon>Paraburkholderia</taxon>
    </lineage>
</organism>
<name>A0A1G7CS99_9BURK</name>
<reference evidence="2" key="1">
    <citation type="submission" date="2016-09" db="EMBL/GenBank/DDBJ databases">
        <authorList>
            <person name="Varghese N."/>
            <person name="Submissions S."/>
        </authorList>
    </citation>
    <scope>NUCLEOTIDE SEQUENCE [LARGE SCALE GENOMIC DNA]</scope>
    <source>
        <strain evidence="2">TNe-862</strain>
    </source>
</reference>
<accession>A0A1G7CS99</accession>